<feature type="domain" description="KIB1-4 beta-propeller" evidence="1">
    <location>
        <begin position="78"/>
        <end position="306"/>
    </location>
</feature>
<comment type="caution">
    <text evidence="2">The sequence shown here is derived from an EMBL/GenBank/DDBJ whole genome shotgun (WGS) entry which is preliminary data.</text>
</comment>
<accession>A0AAD6ELR1</accession>
<organism evidence="2 3">
    <name type="scientific">Rhynchospora tenuis</name>
    <dbReference type="NCBI Taxonomy" id="198213"/>
    <lineage>
        <taxon>Eukaryota</taxon>
        <taxon>Viridiplantae</taxon>
        <taxon>Streptophyta</taxon>
        <taxon>Embryophyta</taxon>
        <taxon>Tracheophyta</taxon>
        <taxon>Spermatophyta</taxon>
        <taxon>Magnoliopsida</taxon>
        <taxon>Liliopsida</taxon>
        <taxon>Poales</taxon>
        <taxon>Cyperaceae</taxon>
        <taxon>Cyperoideae</taxon>
        <taxon>Rhynchosporeae</taxon>
        <taxon>Rhynchospora</taxon>
    </lineage>
</organism>
<dbReference type="InterPro" id="IPR005174">
    <property type="entry name" value="KIB1-4_b-propeller"/>
</dbReference>
<evidence type="ECO:0000259" key="1">
    <source>
        <dbReference type="Pfam" id="PF03478"/>
    </source>
</evidence>
<evidence type="ECO:0000313" key="2">
    <source>
        <dbReference type="EMBL" id="KAJ3689058.1"/>
    </source>
</evidence>
<dbReference type="PANTHER" id="PTHR44259:SF114">
    <property type="entry name" value="OS06G0707300 PROTEIN"/>
    <property type="match status" value="1"/>
</dbReference>
<protein>
    <recommendedName>
        <fullName evidence="1">KIB1-4 beta-propeller domain-containing protein</fullName>
    </recommendedName>
</protein>
<evidence type="ECO:0000313" key="3">
    <source>
        <dbReference type="Proteomes" id="UP001210211"/>
    </source>
</evidence>
<proteinExistence type="predicted"/>
<dbReference type="InterPro" id="IPR050942">
    <property type="entry name" value="F-box_BR-signaling"/>
</dbReference>
<dbReference type="AlphaFoldDB" id="A0AAD6ELR1"/>
<keyword evidence="3" id="KW-1185">Reference proteome</keyword>
<name>A0AAD6ELR1_9POAL</name>
<dbReference type="Pfam" id="PF03478">
    <property type="entry name" value="Beta-prop_KIB1-4"/>
    <property type="match status" value="1"/>
</dbReference>
<reference evidence="2 3" key="1">
    <citation type="journal article" date="2022" name="Cell">
        <title>Repeat-based holocentromeres influence genome architecture and karyotype evolution.</title>
        <authorList>
            <person name="Hofstatter P.G."/>
            <person name="Thangavel G."/>
            <person name="Lux T."/>
            <person name="Neumann P."/>
            <person name="Vondrak T."/>
            <person name="Novak P."/>
            <person name="Zhang M."/>
            <person name="Costa L."/>
            <person name="Castellani M."/>
            <person name="Scott A."/>
            <person name="Toegelov H."/>
            <person name="Fuchs J."/>
            <person name="Mata-Sucre Y."/>
            <person name="Dias Y."/>
            <person name="Vanzela A.L.L."/>
            <person name="Huettel B."/>
            <person name="Almeida C.C.S."/>
            <person name="Simkova H."/>
            <person name="Souza G."/>
            <person name="Pedrosa-Harand A."/>
            <person name="Macas J."/>
            <person name="Mayer K.F.X."/>
            <person name="Houben A."/>
            <person name="Marques A."/>
        </authorList>
    </citation>
    <scope>NUCLEOTIDE SEQUENCE [LARGE SCALE GENOMIC DNA]</scope>
    <source>
        <strain evidence="2">RhyTen1mFocal</strain>
    </source>
</reference>
<sequence length="319" mass="36692">MESLSSTFPDWAHLPLLIVQLISEKMKSITDYVRFRAVCSPWRSASLPKPLHLPPQLPWLAIPHRPDKSDEDDGIRLFYDIWEGKMHKLHLPETIGMMCCASYRGWLLLVNSVGCEMFLLNPLSRACIQLPPFGAPVKHLGDDWDAPWPDHLPECIVFYYEISNVCFSSDLTDPNCMIIMFVKGGGFFCCQVGDPCWTKIKGTGSPITFGRFEDAKYCNGRFYLLYQRAMVIIESNKPEIVCHFEQLGNVHFSFLEGKSGIYVVAVCKSQEQEEGEDDTPKFQLYHWHEQQFELKKISDTSNTTFFFFLERTSFITNIS</sequence>
<dbReference type="EMBL" id="JAMRDG010000002">
    <property type="protein sequence ID" value="KAJ3689058.1"/>
    <property type="molecule type" value="Genomic_DNA"/>
</dbReference>
<dbReference type="Proteomes" id="UP001210211">
    <property type="component" value="Unassembled WGS sequence"/>
</dbReference>
<dbReference type="PANTHER" id="PTHR44259">
    <property type="entry name" value="OS07G0183000 PROTEIN-RELATED"/>
    <property type="match status" value="1"/>
</dbReference>
<gene>
    <name evidence="2" type="ORF">LUZ61_018222</name>
</gene>